<gene>
    <name evidence="5" type="ORF">RF819_17405</name>
</gene>
<dbReference type="Proteomes" id="UP000190750">
    <property type="component" value="Unassembled WGS sequence"/>
</dbReference>
<organism evidence="5 6">
    <name type="scientific">Rhodoferax fermentans</name>
    <dbReference type="NCBI Taxonomy" id="28066"/>
    <lineage>
        <taxon>Bacteria</taxon>
        <taxon>Pseudomonadati</taxon>
        <taxon>Pseudomonadota</taxon>
        <taxon>Betaproteobacteria</taxon>
        <taxon>Burkholderiales</taxon>
        <taxon>Comamonadaceae</taxon>
        <taxon>Rhodoferax</taxon>
    </lineage>
</organism>
<proteinExistence type="predicted"/>
<feature type="signal peptide" evidence="3">
    <location>
        <begin position="1"/>
        <end position="21"/>
    </location>
</feature>
<dbReference type="AlphaFoldDB" id="A0A1T1AW22"/>
<dbReference type="EMBL" id="MTJN01000002">
    <property type="protein sequence ID" value="OOV08257.1"/>
    <property type="molecule type" value="Genomic_DNA"/>
</dbReference>
<dbReference type="OrthoDB" id="9764688at2"/>
<accession>A0A1T1AW22</accession>
<feature type="chain" id="PRO_5012910613" evidence="3">
    <location>
        <begin position="22"/>
        <end position="401"/>
    </location>
</feature>
<dbReference type="Pfam" id="PF09375">
    <property type="entry name" value="Peptidase_M75"/>
    <property type="match status" value="1"/>
</dbReference>
<evidence type="ECO:0000313" key="5">
    <source>
        <dbReference type="EMBL" id="OOV08257.1"/>
    </source>
</evidence>
<evidence type="ECO:0000256" key="2">
    <source>
        <dbReference type="ARBA" id="ARBA00022729"/>
    </source>
</evidence>
<evidence type="ECO:0000256" key="1">
    <source>
        <dbReference type="ARBA" id="ARBA00004196"/>
    </source>
</evidence>
<dbReference type="GO" id="GO:0030313">
    <property type="term" value="C:cell envelope"/>
    <property type="evidence" value="ECO:0007669"/>
    <property type="project" value="UniProtKB-SubCell"/>
</dbReference>
<dbReference type="Gene3D" id="1.20.1420.20">
    <property type="entry name" value="M75 peptidase, HXXE motif"/>
    <property type="match status" value="1"/>
</dbReference>
<dbReference type="RefSeq" id="WP_078366129.1">
    <property type="nucleotide sequence ID" value="NZ_MTJN01000002.1"/>
</dbReference>
<dbReference type="CDD" id="cd14657">
    <property type="entry name" value="Imelysin_IrpA-like"/>
    <property type="match status" value="1"/>
</dbReference>
<reference evidence="5 6" key="1">
    <citation type="submission" date="2017-01" db="EMBL/GenBank/DDBJ databases">
        <title>Genome sequencing of Rhodoferax fermentans JCM 7819.</title>
        <authorList>
            <person name="Kim Y.J."/>
            <person name="Farh M.E.-A."/>
            <person name="Yang D.-C."/>
        </authorList>
    </citation>
    <scope>NUCLEOTIDE SEQUENCE [LARGE SCALE GENOMIC DNA]</scope>
    <source>
        <strain evidence="5 6">JCM 7819</strain>
    </source>
</reference>
<evidence type="ECO:0000259" key="4">
    <source>
        <dbReference type="Pfam" id="PF09375"/>
    </source>
</evidence>
<dbReference type="STRING" id="28066.RF819_17405"/>
<feature type="domain" description="Imelysin-like" evidence="4">
    <location>
        <begin position="55"/>
        <end position="382"/>
    </location>
</feature>
<evidence type="ECO:0000256" key="3">
    <source>
        <dbReference type="SAM" id="SignalP"/>
    </source>
</evidence>
<dbReference type="InterPro" id="IPR038352">
    <property type="entry name" value="Imelysin_sf"/>
</dbReference>
<sequence length="401" mass="43110">MKLHSLSLATALALGSLTVPALLPSASAQTSVAATSNQSSVTHAAVVTQYATLVHANYQDVHQAAVALQTAVNSFLANPSSATQDAAKQSWLNAREAYGQTEAFRFYGGPIDSDSGPEGRMNAWPMDESFVDSVNDKPNAGLINNKKFVINRKNLIAQNERGGEENIATGWHAVEFFLWGQDLSETGPGARSFEDFVDGKAPNAERRRLYLKTVMDLLVDDSANLVKAWAPDVKNNYRAKFEKGGKESVRKMLVGLGSLSRGELAGERLEVALNSQDQEDEHSCFSDNTHRDAVTNAKGIQNVWLGSYKRLDGSVVSGPSLRDLTALTDPALAEKTSQQIAQSVAAAEAIQAPFDREIMGAKDAPGRQRIQKTIASLTQQSKDLVAAASAVGIKKLTLVEP</sequence>
<name>A0A1T1AW22_RHOFE</name>
<comment type="caution">
    <text evidence="5">The sequence shown here is derived from an EMBL/GenBank/DDBJ whole genome shotgun (WGS) entry which is preliminary data.</text>
</comment>
<evidence type="ECO:0000313" key="6">
    <source>
        <dbReference type="Proteomes" id="UP000190750"/>
    </source>
</evidence>
<dbReference type="InterPro" id="IPR018976">
    <property type="entry name" value="Imelysin-like"/>
</dbReference>
<comment type="subcellular location">
    <subcellularLocation>
        <location evidence="1">Cell envelope</location>
    </subcellularLocation>
</comment>
<protein>
    <submittedName>
        <fullName evidence="5">Iron-regulated protein</fullName>
    </submittedName>
</protein>
<keyword evidence="6" id="KW-1185">Reference proteome</keyword>
<keyword evidence="2 3" id="KW-0732">Signal</keyword>